<proteinExistence type="predicted"/>
<organism evidence="2 3">
    <name type="scientific">Rhizobium phaseoli</name>
    <dbReference type="NCBI Taxonomy" id="396"/>
    <lineage>
        <taxon>Bacteria</taxon>
        <taxon>Pseudomonadati</taxon>
        <taxon>Pseudomonadota</taxon>
        <taxon>Alphaproteobacteria</taxon>
        <taxon>Hyphomicrobiales</taxon>
        <taxon>Rhizobiaceae</taxon>
        <taxon>Rhizobium/Agrobacterium group</taxon>
        <taxon>Rhizobium</taxon>
    </lineage>
</organism>
<evidence type="ECO:0000256" key="1">
    <source>
        <dbReference type="SAM" id="SignalP"/>
    </source>
</evidence>
<feature type="chain" id="PRO_5045233595" description="Cell surface protein" evidence="1">
    <location>
        <begin position="21"/>
        <end position="164"/>
    </location>
</feature>
<reference evidence="2 3" key="1">
    <citation type="submission" date="2015-11" db="EMBL/GenBank/DDBJ databases">
        <title>The limits of bacterial species coexistence and the symbiotic plasmid transference in sympatric Rhizobium populations.</title>
        <authorList>
            <person name="Perez-Carrascal O.M."/>
            <person name="VanInsberghe D."/>
            <person name="Juarez S."/>
            <person name="Polz M.F."/>
            <person name="Vinuesa P."/>
            <person name="Gonzalez V."/>
        </authorList>
    </citation>
    <scope>NUCLEOTIDE SEQUENCE [LARGE SCALE GENOMIC DNA]</scope>
    <source>
        <strain evidence="2 3">N771</strain>
    </source>
</reference>
<feature type="signal peptide" evidence="1">
    <location>
        <begin position="1"/>
        <end position="20"/>
    </location>
</feature>
<dbReference type="Proteomes" id="UP000078551">
    <property type="component" value="Chromosome"/>
</dbReference>
<evidence type="ECO:0008006" key="4">
    <source>
        <dbReference type="Google" id="ProtNLM"/>
    </source>
</evidence>
<gene>
    <name evidence="2" type="ORF">AMC81_CH00486</name>
</gene>
<evidence type="ECO:0000313" key="2">
    <source>
        <dbReference type="EMBL" id="ANL83309.1"/>
    </source>
</evidence>
<evidence type="ECO:0000313" key="3">
    <source>
        <dbReference type="Proteomes" id="UP000078551"/>
    </source>
</evidence>
<protein>
    <recommendedName>
        <fullName evidence="4">Cell surface protein</fullName>
    </recommendedName>
</protein>
<accession>A0ABM6C525</accession>
<sequence length="164" mass="17279">MKRVSLAPLTAALGTLVALAAIAPAAAAPIPTLRPPIVSPSLSDAKTVQYKAHAGTWHGYRGFATERPGTRRHSDGYWYPLAAFGVEPGTTGSIIRQPVNRPAAPPMCNPTFSGSIGSGSMPCDNGYCRQRKEAATSRLFLDQGARSHIRDPCCSAVVCDRSAS</sequence>
<keyword evidence="3" id="KW-1185">Reference proteome</keyword>
<dbReference type="EMBL" id="CP013568">
    <property type="protein sequence ID" value="ANL83309.1"/>
    <property type="molecule type" value="Genomic_DNA"/>
</dbReference>
<name>A0ABM6C525_9HYPH</name>
<keyword evidence="1" id="KW-0732">Signal</keyword>